<evidence type="ECO:0000313" key="1">
    <source>
        <dbReference type="EMBL" id="GAA6170317.1"/>
    </source>
</evidence>
<evidence type="ECO:0000313" key="2">
    <source>
        <dbReference type="Proteomes" id="UP001465153"/>
    </source>
</evidence>
<dbReference type="RefSeq" id="WP_353304622.1">
    <property type="nucleotide sequence ID" value="NZ_BAABWN010000029.1"/>
</dbReference>
<comment type="caution">
    <text evidence="1">The sequence shown here is derived from an EMBL/GenBank/DDBJ whole genome shotgun (WGS) entry which is preliminary data.</text>
</comment>
<keyword evidence="2" id="KW-1185">Reference proteome</keyword>
<sequence>MEKLEALIELLDKPDDEIWGQYYMDDAEKIYTENHENLLPKLLGQWKMWPNNRQMHLACILGFAGTQSELKLIKELLSSSNKHVARYAQDALEEHRSST</sequence>
<evidence type="ECO:0008006" key="3">
    <source>
        <dbReference type="Google" id="ProtNLM"/>
    </source>
</evidence>
<dbReference type="Proteomes" id="UP001465153">
    <property type="component" value="Unassembled WGS sequence"/>
</dbReference>
<proteinExistence type="predicted"/>
<name>A0ABQ0AF87_9GAMM</name>
<organism evidence="1 2">
    <name type="scientific">Sessilibacter corallicola</name>
    <dbReference type="NCBI Taxonomy" id="2904075"/>
    <lineage>
        <taxon>Bacteria</taxon>
        <taxon>Pseudomonadati</taxon>
        <taxon>Pseudomonadota</taxon>
        <taxon>Gammaproteobacteria</taxon>
        <taxon>Cellvibrionales</taxon>
        <taxon>Cellvibrionaceae</taxon>
        <taxon>Sessilibacter</taxon>
    </lineage>
</organism>
<accession>A0ABQ0AF87</accession>
<protein>
    <recommendedName>
        <fullName evidence="3">HEAT repeat domain-containing protein</fullName>
    </recommendedName>
</protein>
<gene>
    <name evidence="1" type="ORF">NBRC116591_41320</name>
</gene>
<dbReference type="EMBL" id="BAABWN010000029">
    <property type="protein sequence ID" value="GAA6170317.1"/>
    <property type="molecule type" value="Genomic_DNA"/>
</dbReference>
<reference evidence="1 2" key="1">
    <citation type="submission" date="2024-04" db="EMBL/GenBank/DDBJ databases">
        <title>Draft genome sequence of Sessilibacter corallicola NBRC 116591.</title>
        <authorList>
            <person name="Miyakawa T."/>
            <person name="Kusuya Y."/>
            <person name="Miura T."/>
        </authorList>
    </citation>
    <scope>NUCLEOTIDE SEQUENCE [LARGE SCALE GENOMIC DNA]</scope>
    <source>
        <strain evidence="1 2">KU-00831-HH</strain>
    </source>
</reference>